<dbReference type="EMBL" id="JBHFQA010000007">
    <property type="protein sequence ID" value="KAL2096278.1"/>
    <property type="molecule type" value="Genomic_DNA"/>
</dbReference>
<reference evidence="10 11" key="1">
    <citation type="submission" date="2024-09" db="EMBL/GenBank/DDBJ databases">
        <title>A chromosome-level genome assembly of Gray's grenadier anchovy, Coilia grayii.</title>
        <authorList>
            <person name="Fu Z."/>
        </authorList>
    </citation>
    <scope>NUCLEOTIDE SEQUENCE [LARGE SCALE GENOMIC DNA]</scope>
    <source>
        <strain evidence="10">G4</strain>
        <tissue evidence="10">Muscle</tissue>
    </source>
</reference>
<evidence type="ECO:0000313" key="10">
    <source>
        <dbReference type="EMBL" id="KAL2096278.1"/>
    </source>
</evidence>
<accession>A0ABD1KAV6</accession>
<dbReference type="PROSITE" id="PS50221">
    <property type="entry name" value="GAIN_B"/>
    <property type="match status" value="1"/>
</dbReference>
<dbReference type="PROSITE" id="PS50261">
    <property type="entry name" value="G_PROTEIN_RECEP_F2_4"/>
    <property type="match status" value="1"/>
</dbReference>
<feature type="transmembrane region" description="Helical" evidence="7">
    <location>
        <begin position="465"/>
        <end position="492"/>
    </location>
</feature>
<feature type="transmembrane region" description="Helical" evidence="7">
    <location>
        <begin position="392"/>
        <end position="411"/>
    </location>
</feature>
<dbReference type="Proteomes" id="UP001591681">
    <property type="component" value="Unassembled WGS sequence"/>
</dbReference>
<dbReference type="Gene3D" id="2.60.220.50">
    <property type="match status" value="1"/>
</dbReference>
<evidence type="ECO:0000256" key="6">
    <source>
        <dbReference type="SAM" id="MobiDB-lite"/>
    </source>
</evidence>
<dbReference type="GO" id="GO:0016020">
    <property type="term" value="C:membrane"/>
    <property type="evidence" value="ECO:0007669"/>
    <property type="project" value="UniProtKB-SubCell"/>
</dbReference>
<evidence type="ECO:0000256" key="4">
    <source>
        <dbReference type="ARBA" id="ARBA00023136"/>
    </source>
</evidence>
<evidence type="ECO:0000256" key="3">
    <source>
        <dbReference type="ARBA" id="ARBA00022989"/>
    </source>
</evidence>
<organism evidence="10 11">
    <name type="scientific">Coilia grayii</name>
    <name type="common">Gray's grenadier anchovy</name>
    <dbReference type="NCBI Taxonomy" id="363190"/>
    <lineage>
        <taxon>Eukaryota</taxon>
        <taxon>Metazoa</taxon>
        <taxon>Chordata</taxon>
        <taxon>Craniata</taxon>
        <taxon>Vertebrata</taxon>
        <taxon>Euteleostomi</taxon>
        <taxon>Actinopterygii</taxon>
        <taxon>Neopterygii</taxon>
        <taxon>Teleostei</taxon>
        <taxon>Clupei</taxon>
        <taxon>Clupeiformes</taxon>
        <taxon>Clupeoidei</taxon>
        <taxon>Engraulidae</taxon>
        <taxon>Coilinae</taxon>
        <taxon>Coilia</taxon>
    </lineage>
</organism>
<dbReference type="InterPro" id="IPR057244">
    <property type="entry name" value="GAIN_B"/>
</dbReference>
<gene>
    <name evidence="10" type="ORF">ACEWY4_008426</name>
</gene>
<evidence type="ECO:0000259" key="9">
    <source>
        <dbReference type="PROSITE" id="PS50261"/>
    </source>
</evidence>
<protein>
    <submittedName>
        <fullName evidence="10">Uncharacterized protein</fullName>
    </submittedName>
</protein>
<dbReference type="AlphaFoldDB" id="A0ABD1KAV6"/>
<feature type="transmembrane region" description="Helical" evidence="7">
    <location>
        <begin position="431"/>
        <end position="453"/>
    </location>
</feature>
<evidence type="ECO:0000256" key="5">
    <source>
        <dbReference type="ARBA" id="ARBA00023157"/>
    </source>
</evidence>
<keyword evidence="2 7" id="KW-0812">Transmembrane</keyword>
<dbReference type="PRINTS" id="PR00249">
    <property type="entry name" value="GPCRSECRETIN"/>
</dbReference>
<comment type="subcellular location">
    <subcellularLocation>
        <location evidence="1">Membrane</location>
        <topology evidence="1">Multi-pass membrane protein</topology>
    </subcellularLocation>
</comment>
<dbReference type="InterPro" id="IPR046338">
    <property type="entry name" value="GAIN_dom_sf"/>
</dbReference>
<feature type="region of interest" description="Disordered" evidence="6">
    <location>
        <begin position="1"/>
        <end position="20"/>
    </location>
</feature>
<feature type="domain" description="GAIN-B" evidence="8">
    <location>
        <begin position="177"/>
        <end position="347"/>
    </location>
</feature>
<feature type="transmembrane region" description="Helical" evidence="7">
    <location>
        <begin position="556"/>
        <end position="580"/>
    </location>
</feature>
<feature type="transmembrane region" description="Helical" evidence="7">
    <location>
        <begin position="360"/>
        <end position="380"/>
    </location>
</feature>
<dbReference type="SMART" id="SM00303">
    <property type="entry name" value="GPS"/>
    <property type="match status" value="1"/>
</dbReference>
<keyword evidence="11" id="KW-1185">Reference proteome</keyword>
<dbReference type="Pfam" id="PF00002">
    <property type="entry name" value="7tm_2"/>
    <property type="match status" value="1"/>
</dbReference>
<comment type="caution">
    <text evidence="10">The sequence shown here is derived from an EMBL/GenBank/DDBJ whole genome shotgun (WGS) entry which is preliminary data.</text>
</comment>
<dbReference type="InterPro" id="IPR000203">
    <property type="entry name" value="GPS"/>
</dbReference>
<evidence type="ECO:0000256" key="2">
    <source>
        <dbReference type="ARBA" id="ARBA00022692"/>
    </source>
</evidence>
<evidence type="ECO:0000313" key="11">
    <source>
        <dbReference type="Proteomes" id="UP001591681"/>
    </source>
</evidence>
<feature type="transmembrane region" description="Helical" evidence="7">
    <location>
        <begin position="512"/>
        <end position="535"/>
    </location>
</feature>
<evidence type="ECO:0000256" key="7">
    <source>
        <dbReference type="SAM" id="Phobius"/>
    </source>
</evidence>
<dbReference type="PANTHER" id="PTHR12011">
    <property type="entry name" value="ADHESION G-PROTEIN COUPLED RECEPTOR"/>
    <property type="match status" value="1"/>
</dbReference>
<dbReference type="Gene3D" id="1.20.1070.10">
    <property type="entry name" value="Rhodopsin 7-helix transmembrane proteins"/>
    <property type="match status" value="1"/>
</dbReference>
<feature type="domain" description="G-protein coupled receptors family 2 profile 2" evidence="9">
    <location>
        <begin position="358"/>
        <end position="610"/>
    </location>
</feature>
<feature type="transmembrane region" description="Helical" evidence="7">
    <location>
        <begin position="586"/>
        <end position="604"/>
    </location>
</feature>
<dbReference type="InterPro" id="IPR017981">
    <property type="entry name" value="GPCR_2-like_7TM"/>
</dbReference>
<evidence type="ECO:0000256" key="1">
    <source>
        <dbReference type="ARBA" id="ARBA00004141"/>
    </source>
</evidence>
<keyword evidence="5" id="KW-1015">Disulfide bond</keyword>
<proteinExistence type="predicted"/>
<keyword evidence="3 7" id="KW-1133">Transmembrane helix</keyword>
<dbReference type="Pfam" id="PF01825">
    <property type="entry name" value="GPS"/>
    <property type="match status" value="1"/>
</dbReference>
<keyword evidence="4 7" id="KW-0472">Membrane</keyword>
<evidence type="ECO:0000259" key="8">
    <source>
        <dbReference type="PROSITE" id="PS50221"/>
    </source>
</evidence>
<dbReference type="PANTHER" id="PTHR12011:SF326">
    <property type="entry name" value="ADHESION G-PROTEIN COUPLED RECEPTOR G5"/>
    <property type="match status" value="1"/>
</dbReference>
<dbReference type="InterPro" id="IPR000832">
    <property type="entry name" value="GPCR_2_secretin-like"/>
</dbReference>
<sequence length="631" mass="69922">MSFTGPFLAHGEDDATFPPSTDTPDCAVHMMPVREDDCKQRPLANCVHTWEFHYLYDSQPECSPLKSQLLTIEPNQIHQSLPYTPPHNVSSNITNCEGMNALLRDSETDQLLLILKVLIEWDPHIKARIKECRSLLLLERLLHRSTNEAQQTVSDSLGVVSGFVTVYNSTTQVNNSFFISLPSQARQQTSVQKGPCVSVDDDVTMEVPKDVLSQLRNRSGGQLNIGAFWFHQDSLFPVDDPNVTLLSPRVVALDLGQEISGLQQPINISFYLKQPINSSIYLQQPINSSVHQNVSTKPQCVFWDVKTASSASWNGSGCVTVVGDGKVTCSCDHLSVFAVLLTPVGIEEPLSASELFTLTVTSRVGCSVSLAFLFLTLLTHACYKKGPSENSLWIHLQVCVSLLLLNLSFLLNDFLSILPGDALCVAMATLTHYALLSVLTWFAIEGLHLYLLFIRVFNIHIHRYLLKLALLGWGLPTIPVAIGVGLGTYGVYKMPDTEGAGTQLCWVKDTVLTILTYSYFLLVLLFNITMFSVVLHQVLKARYHSPAAQERGLSKGMLLSLLALSWMLGISWGVMALSGIPRLQKVTLFIFCTINGLHGFFLFLRYATLLRKEKQTTSSSNSTNLSKGNRP</sequence>
<name>A0ABD1KAV6_9TELE</name>